<evidence type="ECO:0000256" key="1">
    <source>
        <dbReference type="ARBA" id="ARBA00006096"/>
    </source>
</evidence>
<sequence>MLFKAFTNSLNDQRQSTITFLALTLILISASVFPESIYDLIQQKAPINSFTGVYFVDVDGTVLVEYNAHKLFTPASLTKIFTTLLAWEVLGPDFRYTTTFYIPAGSTRPTIKGNVVIKANGDPSMSVDILRQNLKKFKDDGYTRIEGNIVVDNSFFSNERWGIGWEWDYKNPYIDALVLREYVTSFSANDKSAMALFYGNQVKQILTSYGIEVTGSVIVGKLTSGYVEYIAIRSSALKSLIDIANKFSSNSYAEQIFRTVGLRLYNLGSTQNSIKAMDDFVKRLFGDVYPYRIVDGCGLSTYNLITPYMVTQTLLYAYRNHGGLDGFISTLALGGKEGTMEKRLGDIFVRAKTGTLQGVSNIAGIMRTKTGRIVFFCIMVNNFTAPTYMIMAFHDELIRYVWNNY</sequence>
<accession>A0A7C4RV97</accession>
<keyword evidence="3" id="KW-0645">Protease</keyword>
<dbReference type="PANTHER" id="PTHR30023:SF0">
    <property type="entry name" value="PENICILLIN-SENSITIVE CARBOXYPEPTIDASE A"/>
    <property type="match status" value="1"/>
</dbReference>
<gene>
    <name evidence="3" type="ORF">ENT77_00860</name>
</gene>
<comment type="caution">
    <text evidence="3">The sequence shown here is derived from an EMBL/GenBank/DDBJ whole genome shotgun (WGS) entry which is preliminary data.</text>
</comment>
<dbReference type="InterPro" id="IPR012338">
    <property type="entry name" value="Beta-lactam/transpept-like"/>
</dbReference>
<comment type="similarity">
    <text evidence="1">Belongs to the peptidase S13 family.</text>
</comment>
<dbReference type="AlphaFoldDB" id="A0A7C4RV97"/>
<dbReference type="PANTHER" id="PTHR30023">
    <property type="entry name" value="D-ALANYL-D-ALANINE CARBOXYPEPTIDASE"/>
    <property type="match status" value="1"/>
</dbReference>
<protein>
    <submittedName>
        <fullName evidence="3">D-alanyl-D-alanine carboxypeptidase</fullName>
    </submittedName>
</protein>
<dbReference type="Gene3D" id="3.40.710.10">
    <property type="entry name" value="DD-peptidase/beta-lactamase superfamily"/>
    <property type="match status" value="2"/>
</dbReference>
<dbReference type="EMBL" id="DSZY01000005">
    <property type="protein sequence ID" value="HGU39741.1"/>
    <property type="molecule type" value="Genomic_DNA"/>
</dbReference>
<dbReference type="GO" id="GO:0004185">
    <property type="term" value="F:serine-type carboxypeptidase activity"/>
    <property type="evidence" value="ECO:0007669"/>
    <property type="project" value="InterPro"/>
</dbReference>
<keyword evidence="2" id="KW-0378">Hydrolase</keyword>
<dbReference type="InterPro" id="IPR000667">
    <property type="entry name" value="Peptidase_S13"/>
</dbReference>
<reference evidence="3" key="1">
    <citation type="journal article" date="2020" name="mSystems">
        <title>Genome- and Community-Level Interaction Insights into Carbon Utilization and Element Cycling Functions of Hydrothermarchaeota in Hydrothermal Sediment.</title>
        <authorList>
            <person name="Zhou Z."/>
            <person name="Liu Y."/>
            <person name="Xu W."/>
            <person name="Pan J."/>
            <person name="Luo Z.H."/>
            <person name="Li M."/>
        </authorList>
    </citation>
    <scope>NUCLEOTIDE SEQUENCE [LARGE SCALE GENOMIC DNA]</scope>
    <source>
        <strain evidence="3">SpSt-609</strain>
    </source>
</reference>
<organism evidence="3">
    <name type="scientific">Fervidobacterium thailandense</name>
    <dbReference type="NCBI Taxonomy" id="1008305"/>
    <lineage>
        <taxon>Bacteria</taxon>
        <taxon>Thermotogati</taxon>
        <taxon>Thermotogota</taxon>
        <taxon>Thermotogae</taxon>
        <taxon>Thermotogales</taxon>
        <taxon>Fervidobacteriaceae</taxon>
        <taxon>Fervidobacterium</taxon>
    </lineage>
</organism>
<name>A0A7C4RV97_9BACT</name>
<dbReference type="Pfam" id="PF02113">
    <property type="entry name" value="Peptidase_S13"/>
    <property type="match status" value="2"/>
</dbReference>
<dbReference type="SUPFAM" id="SSF56601">
    <property type="entry name" value="beta-lactamase/transpeptidase-like"/>
    <property type="match status" value="1"/>
</dbReference>
<dbReference type="PRINTS" id="PR00922">
    <property type="entry name" value="DADACBPTASE3"/>
</dbReference>
<evidence type="ECO:0000256" key="2">
    <source>
        <dbReference type="ARBA" id="ARBA00022801"/>
    </source>
</evidence>
<evidence type="ECO:0000313" key="3">
    <source>
        <dbReference type="EMBL" id="HGU39741.1"/>
    </source>
</evidence>
<proteinExistence type="inferred from homology"/>
<keyword evidence="3" id="KW-0121">Carboxypeptidase</keyword>
<dbReference type="GO" id="GO:0000270">
    <property type="term" value="P:peptidoglycan metabolic process"/>
    <property type="evidence" value="ECO:0007669"/>
    <property type="project" value="TreeGrafter"/>
</dbReference>
<dbReference type="GO" id="GO:0006508">
    <property type="term" value="P:proteolysis"/>
    <property type="evidence" value="ECO:0007669"/>
    <property type="project" value="InterPro"/>
</dbReference>
<dbReference type="Gene3D" id="3.50.80.20">
    <property type="entry name" value="D-Ala-D-Ala carboxypeptidase C, peptidase S13"/>
    <property type="match status" value="1"/>
</dbReference>